<sequence>MRFSRLCALAVLAIVVPNLAIAERVFDVPPTSSADKALAEVVLGSLDAPVHIIMYFSPTCNHCADYEKNFFPEIEKNFIEMGHVRFTFRLLPFHRLDYTVARLIWRRGNQNVIKLMQFFLTHQDEWLDPVLEESTKKRRQLLKEALEKTAEQLKMDVDKLAEDLDVQTNIEGAFVKLFALRNGFSFQEIEQADLEDSTLEDALTANHLQATLDFGKSLDYVPAFLVNGKVVQTWPKPKSIEKLLEKLPTN</sequence>
<keyword evidence="2" id="KW-0732">Signal</keyword>
<dbReference type="CDD" id="cd02972">
    <property type="entry name" value="DsbA_family"/>
    <property type="match status" value="1"/>
</dbReference>
<protein>
    <recommendedName>
        <fullName evidence="3">Thioredoxin-like fold domain-containing protein</fullName>
    </recommendedName>
</protein>
<feature type="domain" description="Thioredoxin-like fold" evidence="3">
    <location>
        <begin position="39"/>
        <end position="246"/>
    </location>
</feature>
<dbReference type="InterPro" id="IPR012336">
    <property type="entry name" value="Thioredoxin-like_fold"/>
</dbReference>
<comment type="caution">
    <text evidence="4">The sequence shown here is derived from an EMBL/GenBank/DDBJ whole genome shotgun (WGS) entry which is preliminary data.</text>
</comment>
<proteinExistence type="predicted"/>
<dbReference type="EMBL" id="SCFB01000014">
    <property type="protein sequence ID" value="RZI45403.1"/>
    <property type="molecule type" value="Genomic_DNA"/>
</dbReference>
<organism evidence="4 5">
    <name type="scientific">Candidatus Finniella inopinata</name>
    <dbReference type="NCBI Taxonomy" id="1696036"/>
    <lineage>
        <taxon>Bacteria</taxon>
        <taxon>Pseudomonadati</taxon>
        <taxon>Pseudomonadota</taxon>
        <taxon>Alphaproteobacteria</taxon>
        <taxon>Holosporales</taxon>
        <taxon>Candidatus Paracaedibacteraceae</taxon>
        <taxon>Candidatus Finniella</taxon>
    </lineage>
</organism>
<dbReference type="InterPro" id="IPR036249">
    <property type="entry name" value="Thioredoxin-like_sf"/>
</dbReference>
<accession>A0A4Q7DFC9</accession>
<dbReference type="OrthoDB" id="8478320at2"/>
<dbReference type="AlphaFoldDB" id="A0A4Q7DFC9"/>
<feature type="chain" id="PRO_5020640046" description="Thioredoxin-like fold domain-containing protein" evidence="2">
    <location>
        <begin position="23"/>
        <end position="250"/>
    </location>
</feature>
<evidence type="ECO:0000313" key="4">
    <source>
        <dbReference type="EMBL" id="RZI45403.1"/>
    </source>
</evidence>
<dbReference type="Proteomes" id="UP000293550">
    <property type="component" value="Unassembled WGS sequence"/>
</dbReference>
<evidence type="ECO:0000256" key="1">
    <source>
        <dbReference type="SAM" id="Coils"/>
    </source>
</evidence>
<keyword evidence="1" id="KW-0175">Coiled coil</keyword>
<evidence type="ECO:0000313" key="5">
    <source>
        <dbReference type="Proteomes" id="UP000293550"/>
    </source>
</evidence>
<dbReference type="RefSeq" id="WP_130154453.1">
    <property type="nucleotide sequence ID" value="NZ_SCFB01000014.1"/>
</dbReference>
<evidence type="ECO:0000256" key="2">
    <source>
        <dbReference type="SAM" id="SignalP"/>
    </source>
</evidence>
<evidence type="ECO:0000259" key="3">
    <source>
        <dbReference type="Pfam" id="PF13462"/>
    </source>
</evidence>
<dbReference type="Gene3D" id="3.40.30.10">
    <property type="entry name" value="Glutaredoxin"/>
    <property type="match status" value="1"/>
</dbReference>
<dbReference type="SUPFAM" id="SSF52833">
    <property type="entry name" value="Thioredoxin-like"/>
    <property type="match status" value="1"/>
</dbReference>
<name>A0A4Q7DFC9_9PROT</name>
<feature type="signal peptide" evidence="2">
    <location>
        <begin position="1"/>
        <end position="22"/>
    </location>
</feature>
<reference evidence="4 5" key="1">
    <citation type="submission" date="2018-10" db="EMBL/GenBank/DDBJ databases">
        <title>An updated phylogeny of the Alphaproteobacteria reveals that the parasitic Rickettsiales and Holosporales have independent origins.</title>
        <authorList>
            <person name="Munoz-Gomez S.A."/>
            <person name="Hess S."/>
            <person name="Burger G."/>
            <person name="Lang B.F."/>
            <person name="Susko E."/>
            <person name="Slamovits C.H."/>
            <person name="Roger A.J."/>
        </authorList>
    </citation>
    <scope>NUCLEOTIDE SEQUENCE [LARGE SCALE GENOMIC DNA]</scope>
    <source>
        <strain evidence="4">HOLO01</strain>
    </source>
</reference>
<gene>
    <name evidence="4" type="ORF">EQU50_07200</name>
</gene>
<dbReference type="Pfam" id="PF13462">
    <property type="entry name" value="Thioredoxin_4"/>
    <property type="match status" value="1"/>
</dbReference>
<feature type="coiled-coil region" evidence="1">
    <location>
        <begin position="131"/>
        <end position="163"/>
    </location>
</feature>
<keyword evidence="5" id="KW-1185">Reference proteome</keyword>